<reference evidence="2" key="1">
    <citation type="journal article" date="2014" name="Genome Announc.">
        <title>Draft genome sequences of six enterohepatic helicobacter species isolated from humans and one from rhesus macaques.</title>
        <authorList>
            <person name="Shen Z."/>
            <person name="Sheh A."/>
            <person name="Young S.K."/>
            <person name="Abouelliel A."/>
            <person name="Ward D.V."/>
            <person name="Earl A.M."/>
            <person name="Fox J.G."/>
        </authorList>
    </citation>
    <scope>NUCLEOTIDE SEQUENCE [LARGE SCALE GENOMIC DNA]</scope>
    <source>
        <strain evidence="2">MIT 98-5489</strain>
    </source>
</reference>
<dbReference type="SUPFAM" id="SSF50331">
    <property type="entry name" value="MOP-like"/>
    <property type="match status" value="1"/>
</dbReference>
<proteinExistence type="predicted"/>
<name>C5EZH3_9HELI</name>
<dbReference type="InterPro" id="IPR008995">
    <property type="entry name" value="Mo/tungstate-bd_C_term_dom"/>
</dbReference>
<sequence>MRSFISLLNKLLLSQTMAKILNLLKSLKTIFWVKKAKKNLFNLVIVLNNFVGILKQIQSYNGISRLTIEIGDETISVLLVEELSLELIGQNLELCFKETNVLVALRIEGVGNSFCSKIVEIQEDELFARIILESHLAKNGNITALVSLDFINQNALKIGSEVFWHISENEIMLLGVG</sequence>
<keyword evidence="2" id="KW-1185">Reference proteome</keyword>
<dbReference type="HOGENOM" id="CLU_129782_0_0_7"/>
<evidence type="ECO:0000313" key="1">
    <source>
        <dbReference type="EMBL" id="EEQ63288.1"/>
    </source>
</evidence>
<evidence type="ECO:0008006" key="3">
    <source>
        <dbReference type="Google" id="ProtNLM"/>
    </source>
</evidence>
<evidence type="ECO:0000313" key="2">
    <source>
        <dbReference type="Proteomes" id="UP000003953"/>
    </source>
</evidence>
<dbReference type="AlphaFoldDB" id="C5EZH3"/>
<gene>
    <name evidence="1" type="ORF">HPMG_00745</name>
</gene>
<dbReference type="Proteomes" id="UP000003953">
    <property type="component" value="Unassembled WGS sequence"/>
</dbReference>
<accession>C5EZH3</accession>
<dbReference type="EMBL" id="DS990442">
    <property type="protein sequence ID" value="EEQ63288.1"/>
    <property type="molecule type" value="Genomic_DNA"/>
</dbReference>
<organism evidence="1 2">
    <name type="scientific">Helicobacter pullorum MIT 98-5489</name>
    <dbReference type="NCBI Taxonomy" id="537972"/>
    <lineage>
        <taxon>Bacteria</taxon>
        <taxon>Pseudomonadati</taxon>
        <taxon>Campylobacterota</taxon>
        <taxon>Epsilonproteobacteria</taxon>
        <taxon>Campylobacterales</taxon>
        <taxon>Helicobacteraceae</taxon>
        <taxon>Helicobacter</taxon>
    </lineage>
</organism>
<protein>
    <recommendedName>
        <fullName evidence="3">TOBE domain protein</fullName>
    </recommendedName>
</protein>